<dbReference type="Pfam" id="PF00575">
    <property type="entry name" value="S1"/>
    <property type="match status" value="2"/>
</dbReference>
<feature type="domain" description="S1 motif" evidence="4">
    <location>
        <begin position="100"/>
        <end position="169"/>
    </location>
</feature>
<organism evidence="5 6">
    <name type="scientific">Candidatus Woesebacteria bacterium CG22_combo_CG10-13_8_21_14_all_39_10</name>
    <dbReference type="NCBI Taxonomy" id="1975059"/>
    <lineage>
        <taxon>Bacteria</taxon>
        <taxon>Candidatus Woeseibacteriota</taxon>
    </lineage>
</organism>
<feature type="domain" description="S1 motif" evidence="4">
    <location>
        <begin position="278"/>
        <end position="341"/>
    </location>
</feature>
<dbReference type="InterPro" id="IPR012340">
    <property type="entry name" value="NA-bd_OB-fold"/>
</dbReference>
<evidence type="ECO:0000259" key="4">
    <source>
        <dbReference type="PROSITE" id="PS50126"/>
    </source>
</evidence>
<dbReference type="PROSITE" id="PS50126">
    <property type="entry name" value="S1"/>
    <property type="match status" value="4"/>
</dbReference>
<keyword evidence="2" id="KW-0689">Ribosomal protein</keyword>
<dbReference type="InterPro" id="IPR050437">
    <property type="entry name" value="Ribos_protein_bS1-like"/>
</dbReference>
<sequence>MSELLAKAGKKLVSYSVGQKIRAKVISKTHKALILDIGGKSEGIVTEKAFIEARDFIKTLEVGDEVTVSVLIPESRDGSVVLSLRQAMYGAAWEKLEKARDAKEGVAVYAKGVNPSGIAVDCEGVSGFIPTTQLGKEAAKNPQSLVNKYFKAVPLEVDRSVNKLVLSEKEVSDASDIKAAGEVISKIKEGDIYDGEVTTVANFGCFVKIKVGKNAFVEGLVHISELSWGRVEKVSDVVAKGDKVKIKVIGKKDGKLAFSVKQALKDPWEEAVKKYKVDAKVKGKVVRISDFGVFVELEPGIEGLIHITKIPPATRLSEGLEVNCYIEEIDTKAKRLSLGLVLTSKPIGYK</sequence>
<comment type="caution">
    <text evidence="5">The sequence shown here is derived from an EMBL/GenBank/DDBJ whole genome shotgun (WGS) entry which is preliminary data.</text>
</comment>
<keyword evidence="3" id="KW-0687">Ribonucleoprotein</keyword>
<evidence type="ECO:0000313" key="6">
    <source>
        <dbReference type="Proteomes" id="UP000229847"/>
    </source>
</evidence>
<dbReference type="PRINTS" id="PR00681">
    <property type="entry name" value="RIBOSOMALS1"/>
</dbReference>
<dbReference type="InterPro" id="IPR035104">
    <property type="entry name" value="Ribosomal_protein_S1-like"/>
</dbReference>
<comment type="similarity">
    <text evidence="1">Belongs to the bacterial ribosomal protein bS1 family.</text>
</comment>
<evidence type="ECO:0000256" key="1">
    <source>
        <dbReference type="ARBA" id="ARBA00006767"/>
    </source>
</evidence>
<dbReference type="GO" id="GO:0022627">
    <property type="term" value="C:cytosolic small ribosomal subunit"/>
    <property type="evidence" value="ECO:0007669"/>
    <property type="project" value="TreeGrafter"/>
</dbReference>
<feature type="domain" description="S1 motif" evidence="4">
    <location>
        <begin position="190"/>
        <end position="261"/>
    </location>
</feature>
<dbReference type="EMBL" id="PCSW01000090">
    <property type="protein sequence ID" value="PIP57472.1"/>
    <property type="molecule type" value="Genomic_DNA"/>
</dbReference>
<name>A0A2H0BIH0_9BACT</name>
<dbReference type="AlphaFoldDB" id="A0A2H0BIH0"/>
<dbReference type="PANTHER" id="PTHR10724:SF7">
    <property type="entry name" value="SMALL RIBOSOMAL SUBUNIT PROTEIN BS1C"/>
    <property type="match status" value="1"/>
</dbReference>
<reference evidence="5 6" key="1">
    <citation type="submission" date="2017-09" db="EMBL/GenBank/DDBJ databases">
        <title>Depth-based differentiation of microbial function through sediment-hosted aquifers and enrichment of novel symbionts in the deep terrestrial subsurface.</title>
        <authorList>
            <person name="Probst A.J."/>
            <person name="Ladd B."/>
            <person name="Jarett J.K."/>
            <person name="Geller-Mcgrath D.E."/>
            <person name="Sieber C.M."/>
            <person name="Emerson J.B."/>
            <person name="Anantharaman K."/>
            <person name="Thomas B.C."/>
            <person name="Malmstrom R."/>
            <person name="Stieglmeier M."/>
            <person name="Klingl A."/>
            <person name="Woyke T."/>
            <person name="Ryan C.M."/>
            <person name="Banfield J.F."/>
        </authorList>
    </citation>
    <scope>NUCLEOTIDE SEQUENCE [LARGE SCALE GENOMIC DNA]</scope>
    <source>
        <strain evidence="5">CG22_combo_CG10-13_8_21_14_all_39_10</strain>
    </source>
</reference>
<dbReference type="PANTHER" id="PTHR10724">
    <property type="entry name" value="30S RIBOSOMAL PROTEIN S1"/>
    <property type="match status" value="1"/>
</dbReference>
<dbReference type="GO" id="GO:0006412">
    <property type="term" value="P:translation"/>
    <property type="evidence" value="ECO:0007669"/>
    <property type="project" value="TreeGrafter"/>
</dbReference>
<dbReference type="InterPro" id="IPR003029">
    <property type="entry name" value="S1_domain"/>
</dbReference>
<proteinExistence type="inferred from homology"/>
<dbReference type="Gene3D" id="2.40.50.140">
    <property type="entry name" value="Nucleic acid-binding proteins"/>
    <property type="match status" value="4"/>
</dbReference>
<dbReference type="GO" id="GO:0003735">
    <property type="term" value="F:structural constituent of ribosome"/>
    <property type="evidence" value="ECO:0007669"/>
    <property type="project" value="TreeGrafter"/>
</dbReference>
<dbReference type="Proteomes" id="UP000229847">
    <property type="component" value="Unassembled WGS sequence"/>
</dbReference>
<evidence type="ECO:0000256" key="3">
    <source>
        <dbReference type="ARBA" id="ARBA00023274"/>
    </source>
</evidence>
<dbReference type="GO" id="GO:0003729">
    <property type="term" value="F:mRNA binding"/>
    <property type="evidence" value="ECO:0007669"/>
    <property type="project" value="TreeGrafter"/>
</dbReference>
<dbReference type="SUPFAM" id="SSF50249">
    <property type="entry name" value="Nucleic acid-binding proteins"/>
    <property type="match status" value="4"/>
</dbReference>
<dbReference type="SMART" id="SM00316">
    <property type="entry name" value="S1"/>
    <property type="match status" value="3"/>
</dbReference>
<evidence type="ECO:0000313" key="5">
    <source>
        <dbReference type="EMBL" id="PIP57472.1"/>
    </source>
</evidence>
<gene>
    <name evidence="5" type="ORF">COX03_02975</name>
</gene>
<evidence type="ECO:0000256" key="2">
    <source>
        <dbReference type="ARBA" id="ARBA00022980"/>
    </source>
</evidence>
<feature type="domain" description="S1 motif" evidence="4">
    <location>
        <begin position="18"/>
        <end position="85"/>
    </location>
</feature>
<protein>
    <recommendedName>
        <fullName evidence="4">S1 motif domain-containing protein</fullName>
    </recommendedName>
</protein>
<accession>A0A2H0BIH0</accession>